<evidence type="ECO:0000313" key="2">
    <source>
        <dbReference type="Proteomes" id="UP001454036"/>
    </source>
</evidence>
<proteinExistence type="predicted"/>
<keyword evidence="2" id="KW-1185">Reference proteome</keyword>
<accession>A0AAV3QET6</accession>
<dbReference type="EMBL" id="BAABME010004407">
    <property type="protein sequence ID" value="GAA0162264.1"/>
    <property type="molecule type" value="Genomic_DNA"/>
</dbReference>
<protein>
    <submittedName>
        <fullName evidence="1">Uncharacterized protein</fullName>
    </submittedName>
</protein>
<gene>
    <name evidence="1" type="ORF">LIER_18392</name>
</gene>
<organism evidence="1 2">
    <name type="scientific">Lithospermum erythrorhizon</name>
    <name type="common">Purple gromwell</name>
    <name type="synonym">Lithospermum officinale var. erythrorhizon</name>
    <dbReference type="NCBI Taxonomy" id="34254"/>
    <lineage>
        <taxon>Eukaryota</taxon>
        <taxon>Viridiplantae</taxon>
        <taxon>Streptophyta</taxon>
        <taxon>Embryophyta</taxon>
        <taxon>Tracheophyta</taxon>
        <taxon>Spermatophyta</taxon>
        <taxon>Magnoliopsida</taxon>
        <taxon>eudicotyledons</taxon>
        <taxon>Gunneridae</taxon>
        <taxon>Pentapetalae</taxon>
        <taxon>asterids</taxon>
        <taxon>lamiids</taxon>
        <taxon>Boraginales</taxon>
        <taxon>Boraginaceae</taxon>
        <taxon>Boraginoideae</taxon>
        <taxon>Lithospermeae</taxon>
        <taxon>Lithospermum</taxon>
    </lineage>
</organism>
<comment type="caution">
    <text evidence="1">The sequence shown here is derived from an EMBL/GenBank/DDBJ whole genome shotgun (WGS) entry which is preliminary data.</text>
</comment>
<dbReference type="AlphaFoldDB" id="A0AAV3QET6"/>
<name>A0AAV3QET6_LITER</name>
<reference evidence="1 2" key="1">
    <citation type="submission" date="2024-01" db="EMBL/GenBank/DDBJ databases">
        <title>The complete chloroplast genome sequence of Lithospermum erythrorhizon: insights into the phylogenetic relationship among Boraginaceae species and the maternal lineages of purple gromwells.</title>
        <authorList>
            <person name="Okada T."/>
            <person name="Watanabe K."/>
        </authorList>
    </citation>
    <scope>NUCLEOTIDE SEQUENCE [LARGE SCALE GENOMIC DNA]</scope>
</reference>
<evidence type="ECO:0000313" key="1">
    <source>
        <dbReference type="EMBL" id="GAA0162264.1"/>
    </source>
</evidence>
<sequence>MTVLRISCEKVAKPASSVLVPRRTYPATLIEMASTGVVGPPQHRWGVPVLPPQGELFLELLHYTSHYGPCLSPYNGGARWVTTTICYRSWVSARQGRGWGRLAYAFVAWKTIPYKRMDLTFVASRGEESKSVVEMPTSVVMVGAKKWRHTSIAYILGYNPSYSEMEGFVESSWSEHGEIKGSRPVLTVADQCRSSGLQQAGQGDQPVQAGSNAAREVVGQTSECSSPPSVLQQAGLVLSPIEEERVSPVVVKSTYASMVATSAAHNTRKKGGSRVPVIIRVV</sequence>
<dbReference type="Proteomes" id="UP001454036">
    <property type="component" value="Unassembled WGS sequence"/>
</dbReference>